<dbReference type="Pfam" id="PF23562">
    <property type="entry name" value="AMP-binding_C_3"/>
    <property type="match status" value="1"/>
</dbReference>
<name>A0A7I8VWM4_9ANNE</name>
<evidence type="ECO:0000256" key="1">
    <source>
        <dbReference type="ARBA" id="ARBA00022598"/>
    </source>
</evidence>
<protein>
    <recommendedName>
        <fullName evidence="4">long-chain-fatty-acid--CoA ligase</fullName>
        <ecNumber evidence="4">6.2.1.3</ecNumber>
    </recommendedName>
</protein>
<dbReference type="Pfam" id="PF00501">
    <property type="entry name" value="AMP-binding"/>
    <property type="match status" value="1"/>
</dbReference>
<dbReference type="AlphaFoldDB" id="A0A7I8VWM4"/>
<evidence type="ECO:0000256" key="3">
    <source>
        <dbReference type="ARBA" id="ARBA00023098"/>
    </source>
</evidence>
<keyword evidence="2" id="KW-0276">Fatty acid metabolism</keyword>
<dbReference type="PANTHER" id="PTHR43272">
    <property type="entry name" value="LONG-CHAIN-FATTY-ACID--COA LIGASE"/>
    <property type="match status" value="1"/>
</dbReference>
<dbReference type="Gene3D" id="3.40.50.12780">
    <property type="entry name" value="N-terminal domain of ligase-like"/>
    <property type="match status" value="2"/>
</dbReference>
<dbReference type="InterPro" id="IPR020845">
    <property type="entry name" value="AMP-binding_CS"/>
</dbReference>
<dbReference type="GO" id="GO:0005783">
    <property type="term" value="C:endoplasmic reticulum"/>
    <property type="evidence" value="ECO:0007669"/>
    <property type="project" value="TreeGrafter"/>
</dbReference>
<dbReference type="Proteomes" id="UP000549394">
    <property type="component" value="Unassembled WGS sequence"/>
</dbReference>
<reference evidence="6 7" key="1">
    <citation type="submission" date="2020-08" db="EMBL/GenBank/DDBJ databases">
        <authorList>
            <person name="Hejnol A."/>
        </authorList>
    </citation>
    <scope>NUCLEOTIDE SEQUENCE [LARGE SCALE GENOMIC DNA]</scope>
</reference>
<evidence type="ECO:0000259" key="5">
    <source>
        <dbReference type="Pfam" id="PF00501"/>
    </source>
</evidence>
<dbReference type="GO" id="GO:0004467">
    <property type="term" value="F:long-chain fatty acid-CoA ligase activity"/>
    <property type="evidence" value="ECO:0007669"/>
    <property type="project" value="UniProtKB-EC"/>
</dbReference>
<keyword evidence="1" id="KW-0436">Ligase</keyword>
<gene>
    <name evidence="6" type="ORF">DGYR_LOCUS8119</name>
</gene>
<feature type="domain" description="AMP-dependent synthetase/ligase" evidence="5">
    <location>
        <begin position="79"/>
        <end position="505"/>
    </location>
</feature>
<sequence length="695" mass="77344">METVEQHTGNGTIESIENHQNASVIEKEEIIQALNGPDQILAADKTVSVKRDGAVKLRISDNGPSSRKPYSLVTLLNSAVQRMPNHNALAYKQDQKWNYITYRQYLDEVRTVAKAFIKLGLEEFNGVGIIGFNSPEWFISDLAAIYAGGLAVGVYTTNSPEACQYVCHHAQCNIIVVENDQQLQKILKVRNELPYLKAIIQYRGKPTASDVYSWDQLKEIGRVEDELELNERIKRIAVNRCSTLIYTSGTTGSPKGVMLSHDNCTWTAEMLKMESRLSCGTEHLISYLPLSHIAAQVVDIYMPLILNATVYFAQPDALKGSLVVTLREVRPTAFLGVPRVWEKIQEKMIEVGKGITGLKRKLADWAKDVGYRGSIAKMNGAIKPGSKMKRSSYPYGWSIANFLVFKNIKKNLGLDRCQFCLTAAAPITMDTLDFFYKLDLPIFEVYGMSECTGPHTVSMPWRFKKGSVGSNLVGVDTNIEKTEGGPDSESGEICMKGRHVMMGYLNAEEKTSEAIDSNDWLHTGDIGRFDKNNFLYITGRSKELIITAGGENVAPVPIEDSVKEVLPVVSNCMLIGDKRKFLSMLITLKTDVDSEGTPQETLSSPSLDWCKSVGSSAKTVRDVTQNQDEHVLKGIQIGIDKVNAKSVSRAQKIQKWTVLPRDFSVPGGELGPTLKLRRPIVNKMYAKTIDTFYQD</sequence>
<dbReference type="OrthoDB" id="3633556at2759"/>
<dbReference type="SUPFAM" id="SSF56801">
    <property type="entry name" value="Acetyl-CoA synthetase-like"/>
    <property type="match status" value="1"/>
</dbReference>
<evidence type="ECO:0000313" key="7">
    <source>
        <dbReference type="Proteomes" id="UP000549394"/>
    </source>
</evidence>
<evidence type="ECO:0000313" key="6">
    <source>
        <dbReference type="EMBL" id="CAD5119946.1"/>
    </source>
</evidence>
<dbReference type="EMBL" id="CAJFCJ010000011">
    <property type="protein sequence ID" value="CAD5119946.1"/>
    <property type="molecule type" value="Genomic_DNA"/>
</dbReference>
<comment type="caution">
    <text evidence="6">The sequence shown here is derived from an EMBL/GenBank/DDBJ whole genome shotgun (WGS) entry which is preliminary data.</text>
</comment>
<dbReference type="PANTHER" id="PTHR43272:SF32">
    <property type="entry name" value="AMP-DEPENDENT SYNTHETASE_LIGASE DOMAIN-CONTAINING PROTEIN"/>
    <property type="match status" value="1"/>
</dbReference>
<keyword evidence="3" id="KW-0443">Lipid metabolism</keyword>
<keyword evidence="7" id="KW-1185">Reference proteome</keyword>
<dbReference type="InterPro" id="IPR000873">
    <property type="entry name" value="AMP-dep_synth/lig_dom"/>
</dbReference>
<proteinExistence type="predicted"/>
<dbReference type="GO" id="GO:0016020">
    <property type="term" value="C:membrane"/>
    <property type="evidence" value="ECO:0007669"/>
    <property type="project" value="TreeGrafter"/>
</dbReference>
<evidence type="ECO:0000256" key="2">
    <source>
        <dbReference type="ARBA" id="ARBA00022832"/>
    </source>
</evidence>
<accession>A0A7I8VWM4</accession>
<dbReference type="PROSITE" id="PS00455">
    <property type="entry name" value="AMP_BINDING"/>
    <property type="match status" value="1"/>
</dbReference>
<dbReference type="EC" id="6.2.1.3" evidence="4"/>
<dbReference type="InterPro" id="IPR042099">
    <property type="entry name" value="ANL_N_sf"/>
</dbReference>
<evidence type="ECO:0000256" key="4">
    <source>
        <dbReference type="ARBA" id="ARBA00026121"/>
    </source>
</evidence>
<organism evidence="6 7">
    <name type="scientific">Dimorphilus gyrociliatus</name>
    <dbReference type="NCBI Taxonomy" id="2664684"/>
    <lineage>
        <taxon>Eukaryota</taxon>
        <taxon>Metazoa</taxon>
        <taxon>Spiralia</taxon>
        <taxon>Lophotrochozoa</taxon>
        <taxon>Annelida</taxon>
        <taxon>Polychaeta</taxon>
        <taxon>Polychaeta incertae sedis</taxon>
        <taxon>Dinophilidae</taxon>
        <taxon>Dimorphilus</taxon>
    </lineage>
</organism>